<dbReference type="Gene3D" id="3.30.300.30">
    <property type="match status" value="1"/>
</dbReference>
<comment type="caution">
    <text evidence="5">The sequence shown here is derived from an EMBL/GenBank/DDBJ whole genome shotgun (WGS) entry which is preliminary data.</text>
</comment>
<evidence type="ECO:0000313" key="5">
    <source>
        <dbReference type="EMBL" id="OAH09470.1"/>
    </source>
</evidence>
<dbReference type="PATRIC" id="fig|1716141.3.peg.7760"/>
<evidence type="ECO:0000256" key="3">
    <source>
        <dbReference type="SAM" id="MobiDB-lite"/>
    </source>
</evidence>
<evidence type="ECO:0000259" key="4">
    <source>
        <dbReference type="PROSITE" id="PS50075"/>
    </source>
</evidence>
<dbReference type="GO" id="GO:0017000">
    <property type="term" value="P:antibiotic biosynthetic process"/>
    <property type="evidence" value="ECO:0007669"/>
    <property type="project" value="UniProtKB-ARBA"/>
</dbReference>
<dbReference type="InterPro" id="IPR009081">
    <property type="entry name" value="PP-bd_ACP"/>
</dbReference>
<keyword evidence="1" id="KW-0596">Phosphopantetheine</keyword>
<evidence type="ECO:0000313" key="6">
    <source>
        <dbReference type="Proteomes" id="UP000077381"/>
    </source>
</evidence>
<dbReference type="Pfam" id="PF00501">
    <property type="entry name" value="AMP-binding"/>
    <property type="match status" value="1"/>
</dbReference>
<dbReference type="Pfam" id="PF00550">
    <property type="entry name" value="PP-binding"/>
    <property type="match status" value="1"/>
</dbReference>
<evidence type="ECO:0000256" key="1">
    <source>
        <dbReference type="ARBA" id="ARBA00022450"/>
    </source>
</evidence>
<feature type="domain" description="Carrier" evidence="4">
    <location>
        <begin position="533"/>
        <end position="608"/>
    </location>
</feature>
<dbReference type="STRING" id="1716141.STSP_73220"/>
<dbReference type="SMART" id="SM00823">
    <property type="entry name" value="PKS_PP"/>
    <property type="match status" value="1"/>
</dbReference>
<dbReference type="OrthoDB" id="2472181at2"/>
<dbReference type="InterPro" id="IPR045851">
    <property type="entry name" value="AMP-bd_C_sf"/>
</dbReference>
<name>A0A177HFW4_9ACTN</name>
<keyword evidence="6" id="KW-1185">Reference proteome</keyword>
<dbReference type="PANTHER" id="PTHR45527:SF1">
    <property type="entry name" value="FATTY ACID SYNTHASE"/>
    <property type="match status" value="1"/>
</dbReference>
<dbReference type="GO" id="GO:0005737">
    <property type="term" value="C:cytoplasm"/>
    <property type="evidence" value="ECO:0007669"/>
    <property type="project" value="TreeGrafter"/>
</dbReference>
<protein>
    <submittedName>
        <fullName evidence="5">Surfactin synthase subunit 1</fullName>
    </submittedName>
</protein>
<dbReference type="PANTHER" id="PTHR45527">
    <property type="entry name" value="NONRIBOSOMAL PEPTIDE SYNTHETASE"/>
    <property type="match status" value="1"/>
</dbReference>
<dbReference type="GO" id="GO:0031177">
    <property type="term" value="F:phosphopantetheine binding"/>
    <property type="evidence" value="ECO:0007669"/>
    <property type="project" value="InterPro"/>
</dbReference>
<dbReference type="AlphaFoldDB" id="A0A177HFW4"/>
<dbReference type="Gene3D" id="1.10.1200.10">
    <property type="entry name" value="ACP-like"/>
    <property type="match status" value="1"/>
</dbReference>
<dbReference type="InterPro" id="IPR006162">
    <property type="entry name" value="Ppantetheine_attach_site"/>
</dbReference>
<dbReference type="RefSeq" id="WP_157902986.1">
    <property type="nucleotide sequence ID" value="NZ_LOHS01000200.1"/>
</dbReference>
<dbReference type="PROSITE" id="PS00012">
    <property type="entry name" value="PHOSPHOPANTETHEINE"/>
    <property type="match status" value="1"/>
</dbReference>
<dbReference type="InterPro" id="IPR025110">
    <property type="entry name" value="AMP-bd_C"/>
</dbReference>
<feature type="region of interest" description="Disordered" evidence="3">
    <location>
        <begin position="498"/>
        <end position="528"/>
    </location>
</feature>
<dbReference type="InterPro" id="IPR000873">
    <property type="entry name" value="AMP-dep_synth/lig_dom"/>
</dbReference>
<dbReference type="PROSITE" id="PS50075">
    <property type="entry name" value="CARRIER"/>
    <property type="match status" value="1"/>
</dbReference>
<dbReference type="InterPro" id="IPR036736">
    <property type="entry name" value="ACP-like_sf"/>
</dbReference>
<accession>A0A177HFW4</accession>
<dbReference type="GO" id="GO:0043041">
    <property type="term" value="P:amino acid activation for nonribosomal peptide biosynthetic process"/>
    <property type="evidence" value="ECO:0007669"/>
    <property type="project" value="TreeGrafter"/>
</dbReference>
<gene>
    <name evidence="5" type="primary">srfAA_2</name>
    <name evidence="5" type="ORF">STSP_73220</name>
</gene>
<dbReference type="InterPro" id="IPR020806">
    <property type="entry name" value="PKS_PP-bd"/>
</dbReference>
<dbReference type="Pfam" id="PF13193">
    <property type="entry name" value="AMP-binding_C"/>
    <property type="match status" value="1"/>
</dbReference>
<dbReference type="GO" id="GO:0044550">
    <property type="term" value="P:secondary metabolite biosynthetic process"/>
    <property type="evidence" value="ECO:0007669"/>
    <property type="project" value="TreeGrafter"/>
</dbReference>
<dbReference type="EMBL" id="LOHS01000200">
    <property type="protein sequence ID" value="OAH09470.1"/>
    <property type="molecule type" value="Genomic_DNA"/>
</dbReference>
<keyword evidence="2" id="KW-0597">Phosphoprotein</keyword>
<dbReference type="SUPFAM" id="SSF56801">
    <property type="entry name" value="Acetyl-CoA synthetase-like"/>
    <property type="match status" value="1"/>
</dbReference>
<sequence length="610" mass="65324">MTSADRLAFEEGKPSVGAELLEIAVKASTADRNGVTHRGETVPYPMLMDMATEVAKSLRAQHVARASVVGISAPPGPALVTAILAAISAGMCYVYIDPEWPESHRRRTLELSGAVAVLEQSRHMWWQPDPIAVRLLADPARRAGGAAHAQAAGAACLISTSGTTGTPRLVGMTPHAITHLVRDSDLIRLRRDDRLLMLAHPGFGAFLWELWAALDGSADLVIPDERKMSLSGLADMVERSGATVVHLTAGLFRQFIPRHVSALSGTRLVMCGGDTVPPEQFGIARAALGGELVACYGCTENTVFTTLYRADGEIDPMSPIPLGEPLRGTEVHVLTDDLRPVGPGETGELYVSGEGLAAGYINDAAATAERFIMLPASTGSAGVRAYRTGDFARCREDGSYVLVGRQDRQVQIRGFRVELSEVEHLCRSLDTVDDAHAIYLRDEADDELVVLLTVTAGITADAADILREVRKHLPDFMVPGRAVIVDALPLTDRGKIDRNRAAELARPPRLTGPATADSPPDATGGSATAGFEADQQVVLERVSAIWADVLKLTAVDPDVHFTDLGGHSLRATQVLSRVADVFGISVPLRQFYEDATVRGLATQIEAELRK</sequence>
<proteinExistence type="predicted"/>
<dbReference type="Gene3D" id="2.30.38.10">
    <property type="entry name" value="Luciferase, Domain 3"/>
    <property type="match status" value="1"/>
</dbReference>
<dbReference type="Gene3D" id="3.40.50.980">
    <property type="match status" value="2"/>
</dbReference>
<dbReference type="CDD" id="cd05930">
    <property type="entry name" value="A_NRPS"/>
    <property type="match status" value="1"/>
</dbReference>
<reference evidence="5 6" key="1">
    <citation type="submission" date="2015-12" db="EMBL/GenBank/DDBJ databases">
        <title>Genome sequence of Streptomyces sp. G25.</title>
        <authorList>
            <person name="Poehlein A."/>
            <person name="Roettig A."/>
            <person name="Hiessl S."/>
            <person name="Hauschild P."/>
            <person name="Schauer J."/>
            <person name="Madkour M.H."/>
            <person name="Al-Ansari A.M."/>
            <person name="Almakishah N.H."/>
            <person name="Steinbuechel A."/>
            <person name="Daniel R."/>
        </authorList>
    </citation>
    <scope>NUCLEOTIDE SEQUENCE [LARGE SCALE GENOMIC DNA]</scope>
    <source>
        <strain evidence="6">G25(2015)</strain>
    </source>
</reference>
<organism evidence="5 6">
    <name type="scientific">Streptomyces jeddahensis</name>
    <dbReference type="NCBI Taxonomy" id="1716141"/>
    <lineage>
        <taxon>Bacteria</taxon>
        <taxon>Bacillati</taxon>
        <taxon>Actinomycetota</taxon>
        <taxon>Actinomycetes</taxon>
        <taxon>Kitasatosporales</taxon>
        <taxon>Streptomycetaceae</taxon>
        <taxon>Streptomyces</taxon>
    </lineage>
</organism>
<dbReference type="SUPFAM" id="SSF47336">
    <property type="entry name" value="ACP-like"/>
    <property type="match status" value="1"/>
</dbReference>
<dbReference type="Proteomes" id="UP000077381">
    <property type="component" value="Unassembled WGS sequence"/>
</dbReference>
<evidence type="ECO:0000256" key="2">
    <source>
        <dbReference type="ARBA" id="ARBA00022553"/>
    </source>
</evidence>